<organism evidence="3 4">
    <name type="scientific">Heracleum sosnowskyi</name>
    <dbReference type="NCBI Taxonomy" id="360622"/>
    <lineage>
        <taxon>Eukaryota</taxon>
        <taxon>Viridiplantae</taxon>
        <taxon>Streptophyta</taxon>
        <taxon>Embryophyta</taxon>
        <taxon>Tracheophyta</taxon>
        <taxon>Spermatophyta</taxon>
        <taxon>Magnoliopsida</taxon>
        <taxon>eudicotyledons</taxon>
        <taxon>Gunneridae</taxon>
        <taxon>Pentapetalae</taxon>
        <taxon>asterids</taxon>
        <taxon>campanulids</taxon>
        <taxon>Apiales</taxon>
        <taxon>Apiaceae</taxon>
        <taxon>Apioideae</taxon>
        <taxon>apioid superclade</taxon>
        <taxon>Tordylieae</taxon>
        <taxon>Tordyliinae</taxon>
        <taxon>Heracleum</taxon>
    </lineage>
</organism>
<name>A0AAD8N6K9_9APIA</name>
<evidence type="ECO:0000256" key="1">
    <source>
        <dbReference type="SAM" id="Coils"/>
    </source>
</evidence>
<feature type="compositionally biased region" description="Basic and acidic residues" evidence="2">
    <location>
        <begin position="46"/>
        <end position="60"/>
    </location>
</feature>
<gene>
    <name evidence="3" type="ORF">POM88_008507</name>
</gene>
<keyword evidence="4" id="KW-1185">Reference proteome</keyword>
<evidence type="ECO:0000313" key="3">
    <source>
        <dbReference type="EMBL" id="KAK1398644.1"/>
    </source>
</evidence>
<sequence length="413" mass="48160">MQHLNEGMKHLYNMIKNSHQPNAEQKKFFDGDDDDEDNDGKDEEGEGRSRKEDPKTDKKKDKGKGKLIQDDFYFQDVLNDEDFQLSGDEDIFGEEEIEKEADYGEWDDQDYLFNLDPAFEEELKKQQEEIRRKKDENVKVSQIISEKLQLQKAEHEEKQRLHSLQVKDRKLDIRLKKGEKWAKAKEMFTLPQKGSNNDKEFIGLLQKFLKVNPDNSVYMKALQEEILRITTGFDRVRSEMIIYVSCQSIGTINVSLDCFASRSLSELWILMSRVKGDSYLNVLLHEELKDFAIRVSPQIISVPFEVKFYKGRALQTCGLDHVSLKIYPAMHLIKLENMLRTTGFASEEKTEVADIIQDYCISNIKRYHQLKNRLKKVTTLPVRPTNLATESDRVLDKDLLDAMEEGEMSDQEL</sequence>
<proteinExistence type="predicted"/>
<dbReference type="Proteomes" id="UP001237642">
    <property type="component" value="Unassembled WGS sequence"/>
</dbReference>
<dbReference type="EMBL" id="JAUIZM010000002">
    <property type="protein sequence ID" value="KAK1398644.1"/>
    <property type="molecule type" value="Genomic_DNA"/>
</dbReference>
<comment type="caution">
    <text evidence="3">The sequence shown here is derived from an EMBL/GenBank/DDBJ whole genome shotgun (WGS) entry which is preliminary data.</text>
</comment>
<protein>
    <submittedName>
        <fullName evidence="3">Uncharacterized protein</fullName>
    </submittedName>
</protein>
<reference evidence="3" key="2">
    <citation type="submission" date="2023-05" db="EMBL/GenBank/DDBJ databases">
        <authorList>
            <person name="Schelkunov M.I."/>
        </authorList>
    </citation>
    <scope>NUCLEOTIDE SEQUENCE</scope>
    <source>
        <strain evidence="3">Hsosn_3</strain>
        <tissue evidence="3">Leaf</tissue>
    </source>
</reference>
<feature type="coiled-coil region" evidence="1">
    <location>
        <begin position="116"/>
        <end position="143"/>
    </location>
</feature>
<accession>A0AAD8N6K9</accession>
<evidence type="ECO:0000313" key="4">
    <source>
        <dbReference type="Proteomes" id="UP001237642"/>
    </source>
</evidence>
<keyword evidence="1" id="KW-0175">Coiled coil</keyword>
<dbReference type="AlphaFoldDB" id="A0AAD8N6K9"/>
<reference evidence="3" key="1">
    <citation type="submission" date="2023-02" db="EMBL/GenBank/DDBJ databases">
        <title>Genome of toxic invasive species Heracleum sosnowskyi carries increased number of genes despite the absence of recent whole-genome duplications.</title>
        <authorList>
            <person name="Schelkunov M."/>
            <person name="Shtratnikova V."/>
            <person name="Makarenko M."/>
            <person name="Klepikova A."/>
            <person name="Omelchenko D."/>
            <person name="Novikova G."/>
            <person name="Obukhova E."/>
            <person name="Bogdanov V."/>
            <person name="Penin A."/>
            <person name="Logacheva M."/>
        </authorList>
    </citation>
    <scope>NUCLEOTIDE SEQUENCE</scope>
    <source>
        <strain evidence="3">Hsosn_3</strain>
        <tissue evidence="3">Leaf</tissue>
    </source>
</reference>
<feature type="region of interest" description="Disordered" evidence="2">
    <location>
        <begin position="12"/>
        <end position="64"/>
    </location>
</feature>
<feature type="compositionally biased region" description="Acidic residues" evidence="2">
    <location>
        <begin position="31"/>
        <end position="45"/>
    </location>
</feature>
<evidence type="ECO:0000256" key="2">
    <source>
        <dbReference type="SAM" id="MobiDB-lite"/>
    </source>
</evidence>